<dbReference type="Proteomes" id="UP001519460">
    <property type="component" value="Unassembled WGS sequence"/>
</dbReference>
<evidence type="ECO:0000313" key="2">
    <source>
        <dbReference type="EMBL" id="KAK7494743.1"/>
    </source>
</evidence>
<feature type="region of interest" description="Disordered" evidence="1">
    <location>
        <begin position="1"/>
        <end position="29"/>
    </location>
</feature>
<accession>A0ABD0L614</accession>
<proteinExistence type="predicted"/>
<organism evidence="2 3">
    <name type="scientific">Batillaria attramentaria</name>
    <dbReference type="NCBI Taxonomy" id="370345"/>
    <lineage>
        <taxon>Eukaryota</taxon>
        <taxon>Metazoa</taxon>
        <taxon>Spiralia</taxon>
        <taxon>Lophotrochozoa</taxon>
        <taxon>Mollusca</taxon>
        <taxon>Gastropoda</taxon>
        <taxon>Caenogastropoda</taxon>
        <taxon>Sorbeoconcha</taxon>
        <taxon>Cerithioidea</taxon>
        <taxon>Batillariidae</taxon>
        <taxon>Batillaria</taxon>
    </lineage>
</organism>
<dbReference type="EMBL" id="JACVVK020000081">
    <property type="protein sequence ID" value="KAK7494743.1"/>
    <property type="molecule type" value="Genomic_DNA"/>
</dbReference>
<evidence type="ECO:0000256" key="1">
    <source>
        <dbReference type="SAM" id="MobiDB-lite"/>
    </source>
</evidence>
<dbReference type="AlphaFoldDB" id="A0ABD0L614"/>
<reference evidence="2 3" key="1">
    <citation type="journal article" date="2023" name="Sci. Data">
        <title>Genome assembly of the Korean intertidal mud-creeper Batillaria attramentaria.</title>
        <authorList>
            <person name="Patra A.K."/>
            <person name="Ho P.T."/>
            <person name="Jun S."/>
            <person name="Lee S.J."/>
            <person name="Kim Y."/>
            <person name="Won Y.J."/>
        </authorList>
    </citation>
    <scope>NUCLEOTIDE SEQUENCE [LARGE SCALE GENOMIC DNA]</scope>
    <source>
        <strain evidence="2">Wonlab-2016</strain>
    </source>
</reference>
<name>A0ABD0L614_9CAEN</name>
<comment type="caution">
    <text evidence="2">The sequence shown here is derived from an EMBL/GenBank/DDBJ whole genome shotgun (WGS) entry which is preliminary data.</text>
</comment>
<sequence>MATRQTTKEQNSRQSRGEAAANWTEDMGAEEDRAARAAINCLKRDKSQAPSVGPAERVFFSRVLPPRLPSTQIDLPEDFKEIETVVSGGCRRDEVLQLSMVGD</sequence>
<gene>
    <name evidence="2" type="ORF">BaRGS_00014141</name>
</gene>
<feature type="compositionally biased region" description="Basic and acidic residues" evidence="1">
    <location>
        <begin position="1"/>
        <end position="11"/>
    </location>
</feature>
<evidence type="ECO:0000313" key="3">
    <source>
        <dbReference type="Proteomes" id="UP001519460"/>
    </source>
</evidence>
<protein>
    <submittedName>
        <fullName evidence="2">Uncharacterized protein</fullName>
    </submittedName>
</protein>
<keyword evidence="3" id="KW-1185">Reference proteome</keyword>